<reference evidence="3 4" key="1">
    <citation type="journal article" date="2016" name="Nat. Commun.">
        <title>Thousands of microbial genomes shed light on interconnected biogeochemical processes in an aquifer system.</title>
        <authorList>
            <person name="Anantharaman K."/>
            <person name="Brown C.T."/>
            <person name="Hug L.A."/>
            <person name="Sharon I."/>
            <person name="Castelle C.J."/>
            <person name="Probst A.J."/>
            <person name="Thomas B.C."/>
            <person name="Singh A."/>
            <person name="Wilkins M.J."/>
            <person name="Karaoz U."/>
            <person name="Brodie E.L."/>
            <person name="Williams K.H."/>
            <person name="Hubbard S.S."/>
            <person name="Banfield J.F."/>
        </authorList>
    </citation>
    <scope>NUCLEOTIDE SEQUENCE [LARGE SCALE GENOMIC DNA]</scope>
</reference>
<dbReference type="STRING" id="1797589.A2784_03255"/>
<dbReference type="InterPro" id="IPR013630">
    <property type="entry name" value="Methyltransf_Zn-bd_dom_put"/>
</dbReference>
<feature type="domain" description="Methyltransferase putative zinc binding" evidence="1">
    <location>
        <begin position="8"/>
        <end position="69"/>
    </location>
</feature>
<sequence>MITKVNHCRICRSKNLTPFLDLGPMPLPNGFLQASQINQPEPTYPLTVGICSDCNLVQLVNVVDPEVMFRNYAYIPSTSQTRLDNFRHIVTQALKFFPPPKNALAIDIGSNDGSLLLEFRNQGLNTLGVDPAENLAKIAQLKGINTLNTYFTTKLARKIKRHQGPATYITATNVVAHINDLGDFFSAIRTLLHPQGIFICEFPYLVDLLQKKLFDTIYQEHLSYFAVQPLLHIIAKNKLKIINIRRTPIDGGALRLTLSQAESSRPEDSNYLKKLIQLEQKLKLHKLAPYRRLSREVNKLRRHIRQTLAKLKTSGKSIAGYGAAARGNILINYSGIGKYLDFIVDSTPYKQGLYTPGSHIHIFSEAEILKRQPDYVLILAWNFAEEIIKKQNQYRRRGGKFIIPVPDVKII</sequence>
<dbReference type="Pfam" id="PF13489">
    <property type="entry name" value="Methyltransf_23"/>
    <property type="match status" value="1"/>
</dbReference>
<dbReference type="AlphaFoldDB" id="A0A1G1VJX9"/>
<dbReference type="Gene3D" id="3.40.50.150">
    <property type="entry name" value="Vaccinia Virus protein VP39"/>
    <property type="match status" value="1"/>
</dbReference>
<accession>A0A1G1VJX9</accession>
<gene>
    <name evidence="3" type="ORF">A2784_03255</name>
</gene>
<dbReference type="InterPro" id="IPR029063">
    <property type="entry name" value="SAM-dependent_MTases_sf"/>
</dbReference>
<dbReference type="EMBL" id="MHCH01000061">
    <property type="protein sequence ID" value="OGY15700.1"/>
    <property type="molecule type" value="Genomic_DNA"/>
</dbReference>
<dbReference type="Gene3D" id="6.20.50.110">
    <property type="entry name" value="Methyltransferase, zinc-binding domain"/>
    <property type="match status" value="1"/>
</dbReference>
<dbReference type="Pfam" id="PF08421">
    <property type="entry name" value="Methyltransf_13"/>
    <property type="match status" value="1"/>
</dbReference>
<dbReference type="PANTHER" id="PTHR43861">
    <property type="entry name" value="TRANS-ACONITATE 2-METHYLTRANSFERASE-RELATED"/>
    <property type="match status" value="1"/>
</dbReference>
<dbReference type="SUPFAM" id="SSF53335">
    <property type="entry name" value="S-adenosyl-L-methionine-dependent methyltransferases"/>
    <property type="match status" value="1"/>
</dbReference>
<organism evidence="3 4">
    <name type="scientific">Candidatus Chisholmbacteria bacterium RIFCSPHIGHO2_01_FULL_48_12</name>
    <dbReference type="NCBI Taxonomy" id="1797589"/>
    <lineage>
        <taxon>Bacteria</taxon>
        <taxon>Candidatus Chisholmiibacteriota</taxon>
    </lineage>
</organism>
<feature type="domain" description="C-methyltransferase" evidence="2">
    <location>
        <begin position="248"/>
        <end position="406"/>
    </location>
</feature>
<evidence type="ECO:0000313" key="4">
    <source>
        <dbReference type="Proteomes" id="UP000177324"/>
    </source>
</evidence>
<dbReference type="Gene3D" id="3.40.50.720">
    <property type="entry name" value="NAD(P)-binding Rossmann-like Domain"/>
    <property type="match status" value="1"/>
</dbReference>
<name>A0A1G1VJX9_9BACT</name>
<evidence type="ECO:0000259" key="1">
    <source>
        <dbReference type="Pfam" id="PF08421"/>
    </source>
</evidence>
<dbReference type="Proteomes" id="UP000177324">
    <property type="component" value="Unassembled WGS sequence"/>
</dbReference>
<dbReference type="InterPro" id="IPR013691">
    <property type="entry name" value="MeTrfase_14"/>
</dbReference>
<dbReference type="Pfam" id="PF08484">
    <property type="entry name" value="Methyltransf_14"/>
    <property type="match status" value="1"/>
</dbReference>
<protein>
    <recommendedName>
        <fullName evidence="5">Methyltransferase</fullName>
    </recommendedName>
</protein>
<evidence type="ECO:0000313" key="3">
    <source>
        <dbReference type="EMBL" id="OGY15700.1"/>
    </source>
</evidence>
<dbReference type="PANTHER" id="PTHR43861:SF5">
    <property type="entry name" value="BLL5978 PROTEIN"/>
    <property type="match status" value="1"/>
</dbReference>
<evidence type="ECO:0008006" key="5">
    <source>
        <dbReference type="Google" id="ProtNLM"/>
    </source>
</evidence>
<proteinExistence type="predicted"/>
<comment type="caution">
    <text evidence="3">The sequence shown here is derived from an EMBL/GenBank/DDBJ whole genome shotgun (WGS) entry which is preliminary data.</text>
</comment>
<dbReference type="InterPro" id="IPR038576">
    <property type="entry name" value="Methyltransf_Zn-bd_dom_put_sf"/>
</dbReference>
<evidence type="ECO:0000259" key="2">
    <source>
        <dbReference type="Pfam" id="PF08484"/>
    </source>
</evidence>